<evidence type="ECO:0000313" key="3">
    <source>
        <dbReference type="Proteomes" id="UP000314294"/>
    </source>
</evidence>
<dbReference type="Proteomes" id="UP000314294">
    <property type="component" value="Unassembled WGS sequence"/>
</dbReference>
<feature type="region of interest" description="Disordered" evidence="1">
    <location>
        <begin position="1"/>
        <end position="68"/>
    </location>
</feature>
<dbReference type="EMBL" id="SRLO01017901">
    <property type="protein sequence ID" value="TNN23613.1"/>
    <property type="molecule type" value="Genomic_DNA"/>
</dbReference>
<evidence type="ECO:0000313" key="2">
    <source>
        <dbReference type="EMBL" id="TNN23613.1"/>
    </source>
</evidence>
<gene>
    <name evidence="2" type="primary">chmp1b_0</name>
    <name evidence="2" type="ORF">EYF80_066265</name>
</gene>
<reference evidence="2 3" key="1">
    <citation type="submission" date="2019-03" db="EMBL/GenBank/DDBJ databases">
        <title>First draft genome of Liparis tanakae, snailfish: a comprehensive survey of snailfish specific genes.</title>
        <authorList>
            <person name="Kim W."/>
            <person name="Song I."/>
            <person name="Jeong J.-H."/>
            <person name="Kim D."/>
            <person name="Kim S."/>
            <person name="Ryu S."/>
            <person name="Song J.Y."/>
            <person name="Lee S.K."/>
        </authorList>
    </citation>
    <scope>NUCLEOTIDE SEQUENCE [LARGE SCALE GENOMIC DNA]</scope>
    <source>
        <tissue evidence="2">Muscle</tissue>
    </source>
</reference>
<feature type="compositionally biased region" description="Polar residues" evidence="1">
    <location>
        <begin position="49"/>
        <end position="58"/>
    </location>
</feature>
<sequence>MSKMEKHLFNLKLASKERQRNFKNCDKDEKEQTSPKLSRLSRRAIWRQPRSTQRTPSIRSIRPLTSRG</sequence>
<organism evidence="2 3">
    <name type="scientific">Liparis tanakae</name>
    <name type="common">Tanaka's snailfish</name>
    <dbReference type="NCBI Taxonomy" id="230148"/>
    <lineage>
        <taxon>Eukaryota</taxon>
        <taxon>Metazoa</taxon>
        <taxon>Chordata</taxon>
        <taxon>Craniata</taxon>
        <taxon>Vertebrata</taxon>
        <taxon>Euteleostomi</taxon>
        <taxon>Actinopterygii</taxon>
        <taxon>Neopterygii</taxon>
        <taxon>Teleostei</taxon>
        <taxon>Neoteleostei</taxon>
        <taxon>Acanthomorphata</taxon>
        <taxon>Eupercaria</taxon>
        <taxon>Perciformes</taxon>
        <taxon>Cottioidei</taxon>
        <taxon>Cottales</taxon>
        <taxon>Liparidae</taxon>
        <taxon>Liparis</taxon>
    </lineage>
</organism>
<comment type="caution">
    <text evidence="2">The sequence shown here is derived from an EMBL/GenBank/DDBJ whole genome shotgun (WGS) entry which is preliminary data.</text>
</comment>
<dbReference type="AlphaFoldDB" id="A0A4Z2E4K2"/>
<keyword evidence="3" id="KW-1185">Reference proteome</keyword>
<name>A0A4Z2E4K2_9TELE</name>
<accession>A0A4Z2E4K2</accession>
<protein>
    <submittedName>
        <fullName evidence="2">Charged multivesicular body protein 1b</fullName>
    </submittedName>
</protein>
<proteinExistence type="predicted"/>
<feature type="compositionally biased region" description="Basic and acidic residues" evidence="1">
    <location>
        <begin position="1"/>
        <end position="33"/>
    </location>
</feature>
<evidence type="ECO:0000256" key="1">
    <source>
        <dbReference type="SAM" id="MobiDB-lite"/>
    </source>
</evidence>